<dbReference type="GO" id="GO:0016117">
    <property type="term" value="P:carotenoid biosynthetic process"/>
    <property type="evidence" value="ECO:0007669"/>
    <property type="project" value="UniProtKB-KW"/>
</dbReference>
<dbReference type="InterPro" id="IPR014105">
    <property type="entry name" value="Carotenoid/retinoid_OxRdtase"/>
</dbReference>
<evidence type="ECO:0000256" key="4">
    <source>
        <dbReference type="ARBA" id="ARBA00023002"/>
    </source>
</evidence>
<evidence type="ECO:0000313" key="8">
    <source>
        <dbReference type="Proteomes" id="UP000054262"/>
    </source>
</evidence>
<keyword evidence="8" id="KW-1185">Reference proteome</keyword>
<dbReference type="EMBL" id="AAUX01000001">
    <property type="protein sequence ID" value="EAV46594.1"/>
    <property type="molecule type" value="Genomic_DNA"/>
</dbReference>
<dbReference type="SUPFAM" id="SSF51905">
    <property type="entry name" value="FAD/NAD(P)-binding domain"/>
    <property type="match status" value="1"/>
</dbReference>
<dbReference type="PANTHER" id="PTHR43734:SF3">
    <property type="entry name" value="B-CAROTENE KETOLASE"/>
    <property type="match status" value="1"/>
</dbReference>
<gene>
    <name evidence="7" type="ORF">MB2181_00935</name>
</gene>
<proteinExistence type="inferred from homology"/>
<dbReference type="InterPro" id="IPR036188">
    <property type="entry name" value="FAD/NAD-bd_sf"/>
</dbReference>
<keyword evidence="4 5" id="KW-0560">Oxidoreductase</keyword>
<comment type="pathway">
    <text evidence="1 5">Carotenoid biosynthesis.</text>
</comment>
<evidence type="ECO:0000259" key="6">
    <source>
        <dbReference type="Pfam" id="PF01593"/>
    </source>
</evidence>
<name>A0P4Y4_9PROT</name>
<dbReference type="PANTHER" id="PTHR43734">
    <property type="entry name" value="PHYTOENE DESATURASE"/>
    <property type="match status" value="1"/>
</dbReference>
<keyword evidence="3 5" id="KW-0125">Carotenoid biosynthesis</keyword>
<organism evidence="7 8">
    <name type="scientific">Methylophilales bacterium HTCC2181</name>
    <dbReference type="NCBI Taxonomy" id="383631"/>
    <lineage>
        <taxon>Bacteria</taxon>
        <taxon>Pseudomonadati</taxon>
        <taxon>Pseudomonadota</taxon>
        <taxon>Betaproteobacteria</taxon>
        <taxon>Nitrosomonadales</taxon>
        <taxon>OM43 clade</taxon>
    </lineage>
</organism>
<dbReference type="OrthoDB" id="9774675at2"/>
<evidence type="ECO:0000256" key="3">
    <source>
        <dbReference type="ARBA" id="ARBA00022746"/>
    </source>
</evidence>
<dbReference type="NCBIfam" id="TIGR02734">
    <property type="entry name" value="crtI_fam"/>
    <property type="match status" value="1"/>
</dbReference>
<sequence length="489" mass="55864">MKKISILGSGFGGIAAAIRMRARGNDVELFERLPKLGGRAQVFEKNGFIHDAGPTVITAPILFFELFELLGENLEDHLEFKPLDPWYRFYFTKNNTTFDYGPNQEHMLEQIREISVKDVDGYLRMLKESTKIFELGYEKLASRPFHKLTQMLRYGPDIIRLKGYQSVYSFVSRHIKDENLRQAFSIQPLLVGGNPFSTSSIYSLIHALEKKWGIYFCMGGTGKIVLELEKLMIRHGIKIFYNHDAERINTKGSQVSSIEFTNGKSYNFDKLICNADPLQVSTDLLKGKQVSLHNRVIEKFAKHSMGLFVIFFGTKKKYNNIAHHTIWMGPRYKALLEEIFDKHTLAEDFSVYLHRPTCTDSSFAPPNGDSFYALVPVPNLKGKYNWDEIKKEFSMKVLDALNKSIMPELNENVVDIFSMTPKDFKKDYRTPFGSGFSIAPKLLQSAWFRTHNQDDLYKNLFYVGAGTHPGAGLPGVLNSAKVVENIIYP</sequence>
<comment type="caution">
    <text evidence="7">The sequence shown here is derived from an EMBL/GenBank/DDBJ whole genome shotgun (WGS) entry which is preliminary data.</text>
</comment>
<dbReference type="Gene3D" id="3.50.50.60">
    <property type="entry name" value="FAD/NAD(P)-binding domain"/>
    <property type="match status" value="2"/>
</dbReference>
<feature type="domain" description="Amine oxidase" evidence="6">
    <location>
        <begin position="12"/>
        <end position="481"/>
    </location>
</feature>
<dbReference type="InterPro" id="IPR002937">
    <property type="entry name" value="Amino_oxidase"/>
</dbReference>
<evidence type="ECO:0000256" key="1">
    <source>
        <dbReference type="ARBA" id="ARBA00004829"/>
    </source>
</evidence>
<comment type="similarity">
    <text evidence="2 5">Belongs to the carotenoid/retinoid oxidoreductase family.</text>
</comment>
<dbReference type="GO" id="GO:0016491">
    <property type="term" value="F:oxidoreductase activity"/>
    <property type="evidence" value="ECO:0007669"/>
    <property type="project" value="UniProtKB-KW"/>
</dbReference>
<reference evidence="7 8" key="1">
    <citation type="submission" date="2006-11" db="EMBL/GenBank/DDBJ databases">
        <authorList>
            <person name="Giovannoni S."/>
            <person name="Vergin K."/>
            <person name="Ferriera S."/>
            <person name="Johnson J."/>
            <person name="Kravitz S."/>
            <person name="Beeson K."/>
            <person name="Sutton G."/>
            <person name="Rogers Y.-H."/>
            <person name="Friedman R."/>
            <person name="Frazier M."/>
            <person name="Venter J.C."/>
        </authorList>
    </citation>
    <scope>NUCLEOTIDE SEQUENCE [LARGE SCALE GENOMIC DNA]</scope>
    <source>
        <strain evidence="7 8">HTCC2181</strain>
    </source>
</reference>
<dbReference type="Proteomes" id="UP000054262">
    <property type="component" value="Unassembled WGS sequence"/>
</dbReference>
<evidence type="ECO:0000256" key="2">
    <source>
        <dbReference type="ARBA" id="ARBA00006046"/>
    </source>
</evidence>
<protein>
    <submittedName>
        <fullName evidence="7">Phytoene dehydrogenase</fullName>
    </submittedName>
</protein>
<evidence type="ECO:0000313" key="7">
    <source>
        <dbReference type="EMBL" id="EAV46594.1"/>
    </source>
</evidence>
<evidence type="ECO:0000256" key="5">
    <source>
        <dbReference type="RuleBase" id="RU362075"/>
    </source>
</evidence>
<dbReference type="Pfam" id="PF01593">
    <property type="entry name" value="Amino_oxidase"/>
    <property type="match status" value="1"/>
</dbReference>
<accession>A0P4Y4</accession>
<dbReference type="AlphaFoldDB" id="A0P4Y4"/>